<feature type="compositionally biased region" description="Basic and acidic residues" evidence="1">
    <location>
        <begin position="569"/>
        <end position="587"/>
    </location>
</feature>
<dbReference type="Pfam" id="PF00621">
    <property type="entry name" value="RhoGEF"/>
    <property type="match status" value="1"/>
</dbReference>
<dbReference type="InterPro" id="IPR001849">
    <property type="entry name" value="PH_domain"/>
</dbReference>
<dbReference type="InterPro" id="IPR000219">
    <property type="entry name" value="DH_dom"/>
</dbReference>
<dbReference type="SUPFAM" id="SSF50044">
    <property type="entry name" value="SH3-domain"/>
    <property type="match status" value="1"/>
</dbReference>
<dbReference type="AlphaFoldDB" id="A0A6S7I7H3"/>
<dbReference type="InterPro" id="IPR047270">
    <property type="entry name" value="PH_ephexin"/>
</dbReference>
<protein>
    <submittedName>
        <fullName evidence="2">Rho guanine nucleotide exchange factor 5-like isoform X2</fullName>
    </submittedName>
</protein>
<dbReference type="InterPro" id="IPR036028">
    <property type="entry name" value="SH3-like_dom_sf"/>
</dbReference>
<feature type="region of interest" description="Disordered" evidence="1">
    <location>
        <begin position="145"/>
        <end position="518"/>
    </location>
</feature>
<keyword evidence="3" id="KW-1185">Reference proteome</keyword>
<comment type="caution">
    <text evidence="2">The sequence shown here is derived from an EMBL/GenBank/DDBJ whole genome shotgun (WGS) entry which is preliminary data.</text>
</comment>
<feature type="compositionally biased region" description="Polar residues" evidence="1">
    <location>
        <begin position="417"/>
        <end position="435"/>
    </location>
</feature>
<dbReference type="OrthoDB" id="27593at2759"/>
<dbReference type="InterPro" id="IPR001452">
    <property type="entry name" value="SH3_domain"/>
</dbReference>
<dbReference type="PROSITE" id="PS50010">
    <property type="entry name" value="DH_2"/>
    <property type="match status" value="1"/>
</dbReference>
<feature type="compositionally biased region" description="Polar residues" evidence="1">
    <location>
        <begin position="346"/>
        <end position="357"/>
    </location>
</feature>
<sequence>MVEISSNKRKDKNVIPSVAIMNMPESKPRPLPKPRVRHKSVPASAIQSTNVTPIVSSSAPASKPPITKPKPAGYKQLEFNNKNLVSIKADIDIGDESTANLENNDCKDNENFERNNNVANFKHGNGKSLIGNGLKDNKANNVASSGIRYSKPLPPLPTESPEPVQDENSSIMEVTSKPPTENSNTFDMSKLPKKPPRLNTSASDSQICSNEDTKHSTDRNSAFVESNDAMTNSKRNPPLPRKPTCLRKSSGLEEAQISTFDIDSPEMENINGKSKESLVQNQSATSLDRGRTSKERGNMHTFSSDSQLGKLPKPSSYLKPNNKDNISNVGCTPPLPRKPVRMLSPAANQLTDSLKNNGSEERMKNDDSFNRRRNRSPPYEKRVSTSFDIKADIKCDEKKVSSLPGESDFGNEENKRIPNTTHRYNENKQITTAKQVNEPASVGRSGSNKRNPPPDRPPPPGPPRRPPPGLPKRPSKRKSEPPPLPDTPRPVSIARENAVKIKPFRRSQSVGDLQDDDDSLYSEAYEHVRDSLYAVGPTRDGSGDDGEYESPDKNMVKEFMQVRQQKSQENLKKKETNVIREIKESKTATRKVSTYSSSSDDSEHEYVEPISPTPEKRMSKVTTSPTNTVSSGGSSNYVEAIHLESESTTGKYEFKPFSDIDSDWSETKVIDWEYEGESDDSDASYVEPDGDDDDFDDEDDEAFTEEPLYQIYQAVVLEKERTLSLKRARKGTSIIGSSSATRGRTFTLALGGTLRGGKMLWSQLPEVRSAGLLENVSAEQRKLQEAIFEVISSEASYLKSLNLLVDHFLNSQEFATDSQDSILDKRQISELSSNIMEIVKVSERFLDDLRSRQRQSVLIQSISDIITNHATNFFKAYVTYCSSQYKQDRALANLKKTNLRFSEALEKLERDSRVFGLTLQSFLVLPMQRVTRYPLLVDAIVRRCEPGHKEYYKTDGALKAVNEIVHKCNEGARKEERKEEMIQIEKIIAFMKMNPIKLVTDDRWLLRRGPIQLLEAESKSTLSNTLRGRFKKYRVKPIYLFLFSDLLVITKKKSETMYSVIDYAKRNMIRIQETNSKATNAFLLVFLENFEKKTKELSVRADNETDLTRWREAFKPPSASTDDEKIYGTWDCPQVHALHDYQAQQSDELSLVPGDVVNVLRKLPDGWYEGERIRDGVCGWFPANHTEEIRNEHVRARNLHQRYRLLAASTAFLDTKKR</sequence>
<feature type="compositionally biased region" description="Basic and acidic residues" evidence="1">
    <location>
        <begin position="358"/>
        <end position="370"/>
    </location>
</feature>
<dbReference type="Proteomes" id="UP001152795">
    <property type="component" value="Unassembled WGS sequence"/>
</dbReference>
<evidence type="ECO:0000256" key="1">
    <source>
        <dbReference type="SAM" id="MobiDB-lite"/>
    </source>
</evidence>
<dbReference type="CDD" id="cd11793">
    <property type="entry name" value="SH3_ephexin1_like"/>
    <property type="match status" value="1"/>
</dbReference>
<dbReference type="PANTHER" id="PTHR12845">
    <property type="entry name" value="GUANINE NUCLEOTIDE EXCHANGE FACTOR"/>
    <property type="match status" value="1"/>
</dbReference>
<feature type="region of interest" description="Disordered" evidence="1">
    <location>
        <begin position="532"/>
        <end position="635"/>
    </location>
</feature>
<dbReference type="SUPFAM" id="SSF50729">
    <property type="entry name" value="PH domain-like"/>
    <property type="match status" value="1"/>
</dbReference>
<dbReference type="GO" id="GO:0005085">
    <property type="term" value="F:guanyl-nucleotide exchange factor activity"/>
    <property type="evidence" value="ECO:0007669"/>
    <property type="project" value="InterPro"/>
</dbReference>
<dbReference type="InterPro" id="IPR035899">
    <property type="entry name" value="DBL_dom_sf"/>
</dbReference>
<dbReference type="InterPro" id="IPR047271">
    <property type="entry name" value="Ephexin-like"/>
</dbReference>
<gene>
    <name evidence="2" type="ORF">PACLA_8A013312</name>
</gene>
<dbReference type="Gene3D" id="1.20.900.10">
    <property type="entry name" value="Dbl homology (DH) domain"/>
    <property type="match status" value="1"/>
</dbReference>
<evidence type="ECO:0000313" key="2">
    <source>
        <dbReference type="EMBL" id="CAB4000318.1"/>
    </source>
</evidence>
<feature type="region of interest" description="Disordered" evidence="1">
    <location>
        <begin position="1"/>
        <end position="73"/>
    </location>
</feature>
<feature type="compositionally biased region" description="Polar residues" evidence="1">
    <location>
        <begin position="277"/>
        <end position="286"/>
    </location>
</feature>
<dbReference type="CDD" id="cd01221">
    <property type="entry name" value="PH_ephexin"/>
    <property type="match status" value="1"/>
</dbReference>
<dbReference type="CDD" id="cd00160">
    <property type="entry name" value="RhoGEF"/>
    <property type="match status" value="1"/>
</dbReference>
<feature type="compositionally biased region" description="Basic residues" evidence="1">
    <location>
        <begin position="30"/>
        <end position="40"/>
    </location>
</feature>
<feature type="region of interest" description="Disordered" evidence="1">
    <location>
        <begin position="675"/>
        <end position="694"/>
    </location>
</feature>
<reference evidence="2" key="1">
    <citation type="submission" date="2020-04" db="EMBL/GenBank/DDBJ databases">
        <authorList>
            <person name="Alioto T."/>
            <person name="Alioto T."/>
            <person name="Gomez Garrido J."/>
        </authorList>
    </citation>
    <scope>NUCLEOTIDE SEQUENCE</scope>
    <source>
        <strain evidence="2">A484AB</strain>
    </source>
</reference>
<feature type="compositionally biased region" description="Polar residues" evidence="1">
    <location>
        <begin position="219"/>
        <end position="235"/>
    </location>
</feature>
<feature type="compositionally biased region" description="Polar residues" evidence="1">
    <location>
        <begin position="620"/>
        <end position="635"/>
    </location>
</feature>
<feature type="compositionally biased region" description="Pro residues" evidence="1">
    <location>
        <begin position="454"/>
        <end position="471"/>
    </location>
</feature>
<feature type="compositionally biased region" description="Basic and acidic residues" evidence="1">
    <location>
        <begin position="378"/>
        <end position="400"/>
    </location>
</feature>
<dbReference type="SMART" id="SM00325">
    <property type="entry name" value="RhoGEF"/>
    <property type="match status" value="1"/>
</dbReference>
<proteinExistence type="predicted"/>
<feature type="compositionally biased region" description="Polar residues" evidence="1">
    <location>
        <begin position="198"/>
        <end position="210"/>
    </location>
</feature>
<evidence type="ECO:0000313" key="3">
    <source>
        <dbReference type="Proteomes" id="UP001152795"/>
    </source>
</evidence>
<dbReference type="Pfam" id="PF00018">
    <property type="entry name" value="SH3_1"/>
    <property type="match status" value="1"/>
</dbReference>
<feature type="compositionally biased region" description="Basic and acidic residues" evidence="1">
    <location>
        <begin position="288"/>
        <end position="298"/>
    </location>
</feature>
<dbReference type="InterPro" id="IPR011993">
    <property type="entry name" value="PH-like_dom_sf"/>
</dbReference>
<dbReference type="EMBL" id="CACRXK020003807">
    <property type="protein sequence ID" value="CAB4000318.1"/>
    <property type="molecule type" value="Genomic_DNA"/>
</dbReference>
<dbReference type="Gene3D" id="2.30.30.40">
    <property type="entry name" value="SH3 Domains"/>
    <property type="match status" value="1"/>
</dbReference>
<dbReference type="PANTHER" id="PTHR12845:SF5">
    <property type="entry name" value="EPHEXIN, ISOFORM D"/>
    <property type="match status" value="1"/>
</dbReference>
<dbReference type="PROSITE" id="PS50003">
    <property type="entry name" value="PH_DOMAIN"/>
    <property type="match status" value="1"/>
</dbReference>
<dbReference type="SMART" id="SM00233">
    <property type="entry name" value="PH"/>
    <property type="match status" value="1"/>
</dbReference>
<feature type="compositionally biased region" description="Polar residues" evidence="1">
    <location>
        <begin position="166"/>
        <end position="187"/>
    </location>
</feature>
<organism evidence="2 3">
    <name type="scientific">Paramuricea clavata</name>
    <name type="common">Red gorgonian</name>
    <name type="synonym">Violescent sea-whip</name>
    <dbReference type="NCBI Taxonomy" id="317549"/>
    <lineage>
        <taxon>Eukaryota</taxon>
        <taxon>Metazoa</taxon>
        <taxon>Cnidaria</taxon>
        <taxon>Anthozoa</taxon>
        <taxon>Octocorallia</taxon>
        <taxon>Malacalcyonacea</taxon>
        <taxon>Plexauridae</taxon>
        <taxon>Paramuricea</taxon>
    </lineage>
</organism>
<dbReference type="SMART" id="SM00326">
    <property type="entry name" value="SH3"/>
    <property type="match status" value="1"/>
</dbReference>
<dbReference type="PROSITE" id="PS50002">
    <property type="entry name" value="SH3"/>
    <property type="match status" value="1"/>
</dbReference>
<feature type="compositionally biased region" description="Polar residues" evidence="1">
    <location>
        <begin position="45"/>
        <end position="60"/>
    </location>
</feature>
<accession>A0A6S7I7H3</accession>
<name>A0A6S7I7H3_PARCT</name>
<dbReference type="Gene3D" id="2.30.29.30">
    <property type="entry name" value="Pleckstrin-homology domain (PH domain)/Phosphotyrosine-binding domain (PTB)"/>
    <property type="match status" value="1"/>
</dbReference>
<dbReference type="SUPFAM" id="SSF48065">
    <property type="entry name" value="DBL homology domain (DH-domain)"/>
    <property type="match status" value="1"/>
</dbReference>